<feature type="compositionally biased region" description="Low complexity" evidence="1">
    <location>
        <begin position="80"/>
        <end position="94"/>
    </location>
</feature>
<accession>A0ABR8JKC2</accession>
<evidence type="ECO:0000256" key="2">
    <source>
        <dbReference type="SAM" id="Phobius"/>
    </source>
</evidence>
<evidence type="ECO:0000256" key="1">
    <source>
        <dbReference type="SAM" id="MobiDB-lite"/>
    </source>
</evidence>
<protein>
    <submittedName>
        <fullName evidence="3">Uncharacterized protein</fullName>
    </submittedName>
</protein>
<keyword evidence="4" id="KW-1185">Reference proteome</keyword>
<evidence type="ECO:0000313" key="3">
    <source>
        <dbReference type="EMBL" id="MBD2716013.1"/>
    </source>
</evidence>
<dbReference type="EMBL" id="JACWZZ010000002">
    <property type="protein sequence ID" value="MBD2716013.1"/>
    <property type="molecule type" value="Genomic_DNA"/>
</dbReference>
<feature type="transmembrane region" description="Helical" evidence="2">
    <location>
        <begin position="46"/>
        <end position="67"/>
    </location>
</feature>
<dbReference type="Proteomes" id="UP000642468">
    <property type="component" value="Unassembled WGS sequence"/>
</dbReference>
<keyword evidence="2" id="KW-0812">Transmembrane</keyword>
<evidence type="ECO:0000313" key="4">
    <source>
        <dbReference type="Proteomes" id="UP000642468"/>
    </source>
</evidence>
<organism evidence="3 4">
    <name type="scientific">Hymenobacter duratus</name>
    <dbReference type="NCBI Taxonomy" id="2771356"/>
    <lineage>
        <taxon>Bacteria</taxon>
        <taxon>Pseudomonadati</taxon>
        <taxon>Bacteroidota</taxon>
        <taxon>Cytophagia</taxon>
        <taxon>Cytophagales</taxon>
        <taxon>Hymenobacteraceae</taxon>
        <taxon>Hymenobacter</taxon>
    </lineage>
</organism>
<comment type="caution">
    <text evidence="3">The sequence shown here is derived from an EMBL/GenBank/DDBJ whole genome shotgun (WGS) entry which is preliminary data.</text>
</comment>
<name>A0ABR8JKC2_9BACT</name>
<proteinExistence type="predicted"/>
<reference evidence="3 4" key="1">
    <citation type="submission" date="2020-09" db="EMBL/GenBank/DDBJ databases">
        <authorList>
            <person name="Kim M.K."/>
        </authorList>
    </citation>
    <scope>NUCLEOTIDE SEQUENCE [LARGE SCALE GENOMIC DNA]</scope>
    <source>
        <strain evidence="3 4">BT646</strain>
    </source>
</reference>
<gene>
    <name evidence="3" type="ORF">IC231_13285</name>
</gene>
<keyword evidence="2" id="KW-0472">Membrane</keyword>
<feature type="region of interest" description="Disordered" evidence="1">
    <location>
        <begin position="72"/>
        <end position="94"/>
    </location>
</feature>
<sequence length="104" mass="10473">MEARSTVTFLPSGTAGALHRFAAASGRALALASVVLLSYGAGVLEAWLAAGVLLGLVLLGAALPGWLPQSGRATGPPPAAALRPAQPLKAPARPAGFNPFFQLF</sequence>
<keyword evidence="2" id="KW-1133">Transmembrane helix</keyword>
<dbReference type="RefSeq" id="WP_190784952.1">
    <property type="nucleotide sequence ID" value="NZ_JACWZZ010000002.1"/>
</dbReference>